<comment type="caution">
    <text evidence="2">The sequence shown here is derived from an EMBL/GenBank/DDBJ whole genome shotgun (WGS) entry which is preliminary data.</text>
</comment>
<evidence type="ECO:0000313" key="4">
    <source>
        <dbReference type="Proteomes" id="UP001296969"/>
    </source>
</evidence>
<protein>
    <submittedName>
        <fullName evidence="2">Uncharacterized protein</fullName>
    </submittedName>
</protein>
<reference evidence="2 4" key="1">
    <citation type="submission" date="2020-11" db="EMBL/GenBank/DDBJ databases">
        <title>Insectihabitans protaetiae gen. nov. sp. nov. and Insectihabitans allomyrinae sp. nov., isolated from larvae of Protaetia brevitarsis seulensis and Allomyrina dichotoma, respectively.</title>
        <authorList>
            <person name="Lee S.D."/>
            <person name="Byeon Y.-S."/>
            <person name="Kim S.-M."/>
            <person name="Yang H.L."/>
            <person name="Kim I.S."/>
        </authorList>
    </citation>
    <scope>NUCLEOTIDE SEQUENCE</scope>
    <source>
        <strain evidence="2">CWB-B4</strain>
        <strain evidence="1 4">CWB-B43</strain>
    </source>
</reference>
<dbReference type="Proteomes" id="UP001296969">
    <property type="component" value="Unassembled WGS sequence"/>
</dbReference>
<dbReference type="Proteomes" id="UP000807542">
    <property type="component" value="Unassembled WGS sequence"/>
</dbReference>
<dbReference type="AlphaFoldDB" id="A0A9D7FYZ2"/>
<evidence type="ECO:0000313" key="1">
    <source>
        <dbReference type="EMBL" id="MBK5073785.1"/>
    </source>
</evidence>
<keyword evidence="4" id="KW-1185">Reference proteome</keyword>
<name>A0A9D7FYZ2_9GAMM</name>
<accession>A0A9D7FYZ2</accession>
<dbReference type="EMBL" id="JADRCQ010000003">
    <property type="protein sequence ID" value="MBK5073785.1"/>
    <property type="molecule type" value="Genomic_DNA"/>
</dbReference>
<evidence type="ECO:0000313" key="3">
    <source>
        <dbReference type="Proteomes" id="UP000807542"/>
    </source>
</evidence>
<organism evidence="2 3">
    <name type="scientific">Limnobaculum xujianqingii</name>
    <dbReference type="NCBI Taxonomy" id="2738837"/>
    <lineage>
        <taxon>Bacteria</taxon>
        <taxon>Pseudomonadati</taxon>
        <taxon>Pseudomonadota</taxon>
        <taxon>Gammaproteobacteria</taxon>
        <taxon>Enterobacterales</taxon>
        <taxon>Budviciaceae</taxon>
        <taxon>Limnobaculum</taxon>
    </lineage>
</organism>
<proteinExistence type="predicted"/>
<sequence>MKFYDLYGFNGVSIFKAKSKVEEKLNFSFEERDSSYQGGIYYKFGDKESECFILKGNIDPFDGEPVEQMFSGYSVLLYVDMTSRSEEIKSLLSTKFDLLRHELFD</sequence>
<evidence type="ECO:0000313" key="2">
    <source>
        <dbReference type="EMBL" id="MBK5177321.1"/>
    </source>
</evidence>
<gene>
    <name evidence="2" type="ORF">I2492_13435</name>
    <name evidence="1" type="ORF">I2493_12270</name>
</gene>
<dbReference type="EMBL" id="JADRCP010000003">
    <property type="protein sequence ID" value="MBK5177321.1"/>
    <property type="molecule type" value="Genomic_DNA"/>
</dbReference>